<dbReference type="InterPro" id="IPR033118">
    <property type="entry name" value="EXPERA"/>
</dbReference>
<proteinExistence type="predicted"/>
<keyword evidence="2 5" id="KW-0812">Transmembrane</keyword>
<dbReference type="Pfam" id="PF05241">
    <property type="entry name" value="EBP"/>
    <property type="match status" value="1"/>
</dbReference>
<protein>
    <submittedName>
        <fullName evidence="7">EXPERA domain-containing protein</fullName>
    </submittedName>
</protein>
<keyword evidence="4 5" id="KW-0472">Membrane</keyword>
<dbReference type="PANTHER" id="PTHR31204">
    <property type="entry name" value="SIGMA INTRACELLULAR RECEPTOR 2"/>
    <property type="match status" value="1"/>
</dbReference>
<dbReference type="RefSeq" id="WP_380102444.1">
    <property type="nucleotide sequence ID" value="NZ_JBHRZG010000022.1"/>
</dbReference>
<dbReference type="InterPro" id="IPR051987">
    <property type="entry name" value="Sigma-2_receptor-like"/>
</dbReference>
<feature type="domain" description="EXPERA" evidence="6">
    <location>
        <begin position="10"/>
        <end position="153"/>
    </location>
</feature>
<evidence type="ECO:0000256" key="4">
    <source>
        <dbReference type="ARBA" id="ARBA00023136"/>
    </source>
</evidence>
<feature type="transmembrane region" description="Helical" evidence="5">
    <location>
        <begin position="76"/>
        <end position="96"/>
    </location>
</feature>
<organism evidence="7 8">
    <name type="scientific">Deinococcus rufus</name>
    <dbReference type="NCBI Taxonomy" id="2136097"/>
    <lineage>
        <taxon>Bacteria</taxon>
        <taxon>Thermotogati</taxon>
        <taxon>Deinococcota</taxon>
        <taxon>Deinococci</taxon>
        <taxon>Deinococcales</taxon>
        <taxon>Deinococcaceae</taxon>
        <taxon>Deinococcus</taxon>
    </lineage>
</organism>
<feature type="transmembrane region" description="Helical" evidence="5">
    <location>
        <begin position="135"/>
        <end position="154"/>
    </location>
</feature>
<dbReference type="Proteomes" id="UP001595803">
    <property type="component" value="Unassembled WGS sequence"/>
</dbReference>
<reference evidence="8" key="1">
    <citation type="journal article" date="2019" name="Int. J. Syst. Evol. Microbiol.">
        <title>The Global Catalogue of Microorganisms (GCM) 10K type strain sequencing project: providing services to taxonomists for standard genome sequencing and annotation.</title>
        <authorList>
            <consortium name="The Broad Institute Genomics Platform"/>
            <consortium name="The Broad Institute Genome Sequencing Center for Infectious Disease"/>
            <person name="Wu L."/>
            <person name="Ma J."/>
        </authorList>
    </citation>
    <scope>NUCLEOTIDE SEQUENCE [LARGE SCALE GENOMIC DNA]</scope>
    <source>
        <strain evidence="8">CCTCC AB 2017081</strain>
    </source>
</reference>
<keyword evidence="3 5" id="KW-1133">Transmembrane helix</keyword>
<keyword evidence="8" id="KW-1185">Reference proteome</keyword>
<comment type="caution">
    <text evidence="7">The sequence shown here is derived from an EMBL/GenBank/DDBJ whole genome shotgun (WGS) entry which is preliminary data.</text>
</comment>
<evidence type="ECO:0000256" key="3">
    <source>
        <dbReference type="ARBA" id="ARBA00022989"/>
    </source>
</evidence>
<sequence length="169" mass="18977">MPRALWSRPADAVLILFFVINLGFITYVVHLEQLVIADPTHFTYPLWPPPALVDVIHRYGHAADPLLLARPPFWQATIWMDNLLFGPYYVAAIIAFVRGAAWIRVPSLVYAGLLLSNVNCILFEELLGAHRTPNPPLVLTLNAPWILVPLYLTWRMARPAPFASRSAAA</sequence>
<evidence type="ECO:0000256" key="1">
    <source>
        <dbReference type="ARBA" id="ARBA00004141"/>
    </source>
</evidence>
<gene>
    <name evidence="7" type="ORF">ACFOSB_14635</name>
</gene>
<evidence type="ECO:0000313" key="7">
    <source>
        <dbReference type="EMBL" id="MFC3834092.1"/>
    </source>
</evidence>
<feature type="transmembrane region" description="Helical" evidence="5">
    <location>
        <begin position="108"/>
        <end position="129"/>
    </location>
</feature>
<dbReference type="PROSITE" id="PS51751">
    <property type="entry name" value="EXPERA"/>
    <property type="match status" value="1"/>
</dbReference>
<evidence type="ECO:0000313" key="8">
    <source>
        <dbReference type="Proteomes" id="UP001595803"/>
    </source>
</evidence>
<evidence type="ECO:0000259" key="6">
    <source>
        <dbReference type="PROSITE" id="PS51751"/>
    </source>
</evidence>
<evidence type="ECO:0000256" key="5">
    <source>
        <dbReference type="SAM" id="Phobius"/>
    </source>
</evidence>
<comment type="subcellular location">
    <subcellularLocation>
        <location evidence="1">Membrane</location>
        <topology evidence="1">Multi-pass membrane protein</topology>
    </subcellularLocation>
</comment>
<accession>A0ABV7Z9K3</accession>
<evidence type="ECO:0000256" key="2">
    <source>
        <dbReference type="ARBA" id="ARBA00022692"/>
    </source>
</evidence>
<dbReference type="EMBL" id="JBHRZG010000022">
    <property type="protein sequence ID" value="MFC3834092.1"/>
    <property type="molecule type" value="Genomic_DNA"/>
</dbReference>
<feature type="transmembrane region" description="Helical" evidence="5">
    <location>
        <begin position="12"/>
        <end position="30"/>
    </location>
</feature>
<name>A0ABV7Z9K3_9DEIO</name>
<dbReference type="PANTHER" id="PTHR31204:SF1">
    <property type="entry name" value="SIGMA INTRACELLULAR RECEPTOR 2"/>
    <property type="match status" value="1"/>
</dbReference>